<dbReference type="GO" id="GO:0017004">
    <property type="term" value="P:cytochrome complex assembly"/>
    <property type="evidence" value="ECO:0007669"/>
    <property type="project" value="UniProtKB-KW"/>
</dbReference>
<dbReference type="GO" id="GO:0005886">
    <property type="term" value="C:plasma membrane"/>
    <property type="evidence" value="ECO:0007669"/>
    <property type="project" value="TreeGrafter"/>
</dbReference>
<keyword evidence="2" id="KW-0812">Transmembrane</keyword>
<evidence type="ECO:0000256" key="1">
    <source>
        <dbReference type="ARBA" id="ARBA00004141"/>
    </source>
</evidence>
<keyword evidence="5" id="KW-0472">Membrane</keyword>
<evidence type="ECO:0000259" key="6">
    <source>
        <dbReference type="Pfam" id="PF01578"/>
    </source>
</evidence>
<keyword evidence="3" id="KW-0201">Cytochrome c-type biogenesis</keyword>
<geneLocation type="chloroplast" evidence="7"/>
<sequence>TFGGTPEHLSVHIVAPSPLFSVTIPYRGALARDRLNGSSYKTLDHSRRGGAVIAPARVTGFLLNRRPYTGHPPPSDLYESSMLLPRSPCLTHIIITRGHNSVLGAITAPGATLTHGSATGASRNAPRSTKPLVPALQSQWSMMHASTMTPSYATLSRSCLLAMALSVVAAGWEHPNVTNDKNSVQPFFCVNGSADEGLDILIYPRMGHRGDNLSRRLDWRSHRIISLGFPLSTIGISPGAVWANEARGYHRNRDPKETWAPITWLTLAIHPHIRITKGWQGKKPAIVAPSGFLTTRIRHLGVNISGKGLHSHGWLVQ</sequence>
<dbReference type="InterPro" id="IPR017562">
    <property type="entry name" value="Cyt_c_biogenesis_CcsA"/>
</dbReference>
<name>A0A7T8G031_9TRAC</name>
<evidence type="ECO:0000313" key="7">
    <source>
        <dbReference type="EMBL" id="QQP17321.1"/>
    </source>
</evidence>
<evidence type="ECO:0000256" key="2">
    <source>
        <dbReference type="ARBA" id="ARBA00022692"/>
    </source>
</evidence>
<dbReference type="EMBL" id="MN427927">
    <property type="protein sequence ID" value="QQP17321.1"/>
    <property type="molecule type" value="Genomic_DNA"/>
</dbReference>
<evidence type="ECO:0000256" key="4">
    <source>
        <dbReference type="ARBA" id="ARBA00022989"/>
    </source>
</evidence>
<organism evidence="7">
    <name type="scientific">Megaloselaginella exaltata</name>
    <dbReference type="NCBI Taxonomy" id="3140882"/>
    <lineage>
        <taxon>Eukaryota</taxon>
        <taxon>Viridiplantae</taxon>
        <taxon>Streptophyta</taxon>
        <taxon>Embryophyta</taxon>
        <taxon>Tracheophyta</taxon>
        <taxon>Lycopodiopsida</taxon>
        <taxon>Selaginellales</taxon>
        <taxon>Selaginellaceae</taxon>
        <taxon>Gymnogynoideae</taxon>
        <taxon>Megaloselaginella</taxon>
    </lineage>
</organism>
<keyword evidence="4" id="KW-1133">Transmembrane helix</keyword>
<accession>A0A7T8G031</accession>
<protein>
    <submittedName>
        <fullName evidence="7">Cytochrome c heme attachment protein</fullName>
    </submittedName>
</protein>
<proteinExistence type="predicted"/>
<keyword evidence="7" id="KW-0934">Plastid</keyword>
<reference evidence="7" key="1">
    <citation type="journal article" date="2020" name="Mol. Phylogenet. Evol.">
        <title>Plastome-based phylogenomics resolves the placement of the sanguinolenta group in the spikemoss of lycophyte (Selaginellaceae).</title>
        <authorList>
            <person name="Zhang H.-R."/>
            <person name="Wei R."/>
            <person name="Xiang Q.-P."/>
            <person name="Zhang X.-C."/>
        </authorList>
    </citation>
    <scope>NUCLEOTIDE SEQUENCE</scope>
</reference>
<evidence type="ECO:0000256" key="5">
    <source>
        <dbReference type="ARBA" id="ARBA00023136"/>
    </source>
</evidence>
<feature type="domain" description="Cytochrome c assembly protein" evidence="6">
    <location>
        <begin position="75"/>
        <end position="310"/>
    </location>
</feature>
<gene>
    <name evidence="7" type="primary">ccsA</name>
</gene>
<dbReference type="NCBIfam" id="TIGR03144">
    <property type="entry name" value="cytochr_II_ccsB"/>
    <property type="match status" value="1"/>
</dbReference>
<dbReference type="InterPro" id="IPR002541">
    <property type="entry name" value="Cyt_c_assembly"/>
</dbReference>
<dbReference type="Pfam" id="PF01578">
    <property type="entry name" value="Cytochrom_C_asm"/>
    <property type="match status" value="1"/>
</dbReference>
<evidence type="ECO:0000256" key="3">
    <source>
        <dbReference type="ARBA" id="ARBA00022748"/>
    </source>
</evidence>
<dbReference type="PANTHER" id="PTHR30071">
    <property type="entry name" value="HEME EXPORTER PROTEIN C"/>
    <property type="match status" value="1"/>
</dbReference>
<dbReference type="AlphaFoldDB" id="A0A7T8G031"/>
<dbReference type="PANTHER" id="PTHR30071:SF1">
    <property type="entry name" value="CYTOCHROME B_B6 PROTEIN-RELATED"/>
    <property type="match status" value="1"/>
</dbReference>
<dbReference type="GO" id="GO:0020037">
    <property type="term" value="F:heme binding"/>
    <property type="evidence" value="ECO:0007669"/>
    <property type="project" value="InterPro"/>
</dbReference>
<comment type="subcellular location">
    <subcellularLocation>
        <location evidence="1">Membrane</location>
        <topology evidence="1">Multi-pass membrane protein</topology>
    </subcellularLocation>
</comment>
<keyword evidence="7" id="KW-0150">Chloroplast</keyword>
<dbReference type="InterPro" id="IPR045062">
    <property type="entry name" value="Cyt_c_biogenesis_CcsA/CcmC"/>
</dbReference>